<comment type="caution">
    <text evidence="1">The sequence shown here is derived from an EMBL/GenBank/DDBJ whole genome shotgun (WGS) entry which is preliminary data.</text>
</comment>
<keyword evidence="2" id="KW-1185">Reference proteome</keyword>
<dbReference type="Proteomes" id="UP000019487">
    <property type="component" value="Unassembled WGS sequence"/>
</dbReference>
<sequence>MEDEVTRLTEKRTSNPYLPMQDIWSQYPGFQVQVIELRISPSPLLHLIPLPTPNQHPIHFLTATPTPGKTTLAATITKRLNLLQETHSNTTSSPPLAGFIPMDGYHLTRAQLSAMPDPIHAHARRGAAFTFDGPSFLTLIRKVREPITSSTPTIHAPSFDHALKDPRADDIPIEPTTRILIFEGNYLSLDKEPWRSAAKLMDQLWFVDVNFEVAKRRLIPRHVRAGIAEDEVEAEKRVVENDLVNGEEIVRDRMVVHEVIVSTDDVAWK</sequence>
<organism evidence="1 2">
    <name type="scientific">Sclerotinia borealis (strain F-4128)</name>
    <dbReference type="NCBI Taxonomy" id="1432307"/>
    <lineage>
        <taxon>Eukaryota</taxon>
        <taxon>Fungi</taxon>
        <taxon>Dikarya</taxon>
        <taxon>Ascomycota</taxon>
        <taxon>Pezizomycotina</taxon>
        <taxon>Leotiomycetes</taxon>
        <taxon>Helotiales</taxon>
        <taxon>Sclerotiniaceae</taxon>
        <taxon>Sclerotinia</taxon>
    </lineage>
</organism>
<keyword evidence="1" id="KW-0418">Kinase</keyword>
<keyword evidence="1" id="KW-0808">Transferase</keyword>
<dbReference type="InterPro" id="IPR027417">
    <property type="entry name" value="P-loop_NTPase"/>
</dbReference>
<evidence type="ECO:0000313" key="1">
    <source>
        <dbReference type="EMBL" id="ESZ91411.1"/>
    </source>
</evidence>
<dbReference type="Gene3D" id="3.40.50.300">
    <property type="entry name" value="P-loop containing nucleotide triphosphate hydrolases"/>
    <property type="match status" value="1"/>
</dbReference>
<dbReference type="GO" id="GO:0016301">
    <property type="term" value="F:kinase activity"/>
    <property type="evidence" value="ECO:0007669"/>
    <property type="project" value="UniProtKB-KW"/>
</dbReference>
<proteinExistence type="predicted"/>
<protein>
    <submittedName>
        <fullName evidence="1">Kinase-related protein</fullName>
    </submittedName>
</protein>
<evidence type="ECO:0000313" key="2">
    <source>
        <dbReference type="Proteomes" id="UP000019487"/>
    </source>
</evidence>
<dbReference type="STRING" id="1432307.W9C6D2"/>
<dbReference type="AlphaFoldDB" id="W9C6D2"/>
<dbReference type="PANTHER" id="PTHR10285">
    <property type="entry name" value="URIDINE KINASE"/>
    <property type="match status" value="1"/>
</dbReference>
<name>W9C6D2_SCLBF</name>
<dbReference type="HOGENOM" id="CLU_067202_1_1_1"/>
<dbReference type="OrthoDB" id="6362633at2759"/>
<reference evidence="1 2" key="1">
    <citation type="journal article" date="2014" name="Genome Announc.">
        <title>Draft genome sequence of Sclerotinia borealis, a psychrophilic plant pathogenic fungus.</title>
        <authorList>
            <person name="Mardanov A.V."/>
            <person name="Beletsky A.V."/>
            <person name="Kadnikov V.V."/>
            <person name="Ignatov A.N."/>
            <person name="Ravin N.V."/>
        </authorList>
    </citation>
    <scope>NUCLEOTIDE SEQUENCE [LARGE SCALE GENOMIC DNA]</scope>
    <source>
        <strain evidence="2">F-4157</strain>
    </source>
</reference>
<gene>
    <name evidence="1" type="ORF">SBOR_8206</name>
</gene>
<dbReference type="EMBL" id="AYSA01000505">
    <property type="protein sequence ID" value="ESZ91411.1"/>
    <property type="molecule type" value="Genomic_DNA"/>
</dbReference>
<dbReference type="SUPFAM" id="SSF52540">
    <property type="entry name" value="P-loop containing nucleoside triphosphate hydrolases"/>
    <property type="match status" value="1"/>
</dbReference>
<accession>W9C6D2</accession>